<evidence type="ECO:0000256" key="1">
    <source>
        <dbReference type="SAM" id="Phobius"/>
    </source>
</evidence>
<proteinExistence type="predicted"/>
<sequence length="217" mass="25019">MMVFFCFMAVHNGFMKVSFTLSPSSSGHGEARTHHSCREELLSPEELGLLLLLLMTPVCSSSLVIFRLVCVKETRLFLKSRHLPSGPERWCQKRDLASWAQHLLPATKTGPSLGQKLIVEKLWWEFFSDPSQWWDNRVEKMSARYPDFKHKLTQEALWLDSKLNPAWVKAELSAMVPGTVQSDIFSWNVRLARFCEGWALQDSDRTFSTTTTRRHDS</sequence>
<dbReference type="EMBL" id="OZ020107">
    <property type="protein sequence ID" value="CAK9259632.1"/>
    <property type="molecule type" value="Genomic_DNA"/>
</dbReference>
<reference evidence="2" key="1">
    <citation type="submission" date="2024-02" db="EMBL/GenBank/DDBJ databases">
        <authorList>
            <consortium name="ELIXIR-Norway"/>
            <consortium name="Elixir Norway"/>
        </authorList>
    </citation>
    <scope>NUCLEOTIDE SEQUENCE</scope>
</reference>
<organism evidence="2 3">
    <name type="scientific">Sphagnum jensenii</name>
    <dbReference type="NCBI Taxonomy" id="128206"/>
    <lineage>
        <taxon>Eukaryota</taxon>
        <taxon>Viridiplantae</taxon>
        <taxon>Streptophyta</taxon>
        <taxon>Embryophyta</taxon>
        <taxon>Bryophyta</taxon>
        <taxon>Sphagnophytina</taxon>
        <taxon>Sphagnopsida</taxon>
        <taxon>Sphagnales</taxon>
        <taxon>Sphagnaceae</taxon>
        <taxon>Sphagnum</taxon>
    </lineage>
</organism>
<keyword evidence="3" id="KW-1185">Reference proteome</keyword>
<accession>A0ABP0W236</accession>
<protein>
    <submittedName>
        <fullName evidence="2">Uncharacterized protein</fullName>
    </submittedName>
</protein>
<keyword evidence="1" id="KW-0812">Transmembrane</keyword>
<name>A0ABP0W236_9BRYO</name>
<gene>
    <name evidence="2" type="ORF">CSSPJE1EN1_LOCUS5110</name>
</gene>
<keyword evidence="1" id="KW-1133">Transmembrane helix</keyword>
<evidence type="ECO:0000313" key="3">
    <source>
        <dbReference type="Proteomes" id="UP001497444"/>
    </source>
</evidence>
<dbReference type="Proteomes" id="UP001497444">
    <property type="component" value="Chromosome 12"/>
</dbReference>
<evidence type="ECO:0000313" key="2">
    <source>
        <dbReference type="EMBL" id="CAK9259632.1"/>
    </source>
</evidence>
<keyword evidence="1" id="KW-0472">Membrane</keyword>
<feature type="transmembrane region" description="Helical" evidence="1">
    <location>
        <begin position="49"/>
        <end position="70"/>
    </location>
</feature>